<name>A0A7C3WQU7_9BACT</name>
<evidence type="ECO:0000256" key="1">
    <source>
        <dbReference type="ARBA" id="ARBA00008683"/>
    </source>
</evidence>
<evidence type="ECO:0000259" key="5">
    <source>
        <dbReference type="Pfam" id="PF01343"/>
    </source>
</evidence>
<dbReference type="PRINTS" id="PR00127">
    <property type="entry name" value="CLPPROTEASEP"/>
</dbReference>
<dbReference type="AlphaFoldDB" id="A0A7C3WQU7"/>
<dbReference type="InterPro" id="IPR029045">
    <property type="entry name" value="ClpP/crotonase-like_dom_sf"/>
</dbReference>
<accession>A0A7C3WQU7</accession>
<dbReference type="EMBL" id="DTHB01000043">
    <property type="protein sequence ID" value="HGB14816.1"/>
    <property type="molecule type" value="Genomic_DNA"/>
</dbReference>
<sequence>MKVKELVVSGAIGLLLLTGWSCVTVKVSLWEEPAPLKEKVVSGDAPDKILLLDVSGLIFEGPRRPWFSLAGVVDPGRVKEELDKAATDRRIKAIVLRINSPGGTVSASDMIYHEIATFKKEHKLPVVACLMGLAASGGYYVAQAADVIVAHPTGLTGSIGVVAMKLNVKGLMEKAGVDSDVVKSGEWKDFWSPFRPASSAEKRLMQEIIDDFYRRFLTVVAQGRGLGPPTVKKLADGRVFTAAHAKELGLVDRLGYLDDAIELAKARAGLEKAKVVLYYRPGTYRPSIYSWLPELLPVGPQFLYLWWPENFQ</sequence>
<dbReference type="SUPFAM" id="SSF52096">
    <property type="entry name" value="ClpP/crotonase"/>
    <property type="match status" value="1"/>
</dbReference>
<organism evidence="6">
    <name type="scientific">Desulfobacca acetoxidans</name>
    <dbReference type="NCBI Taxonomy" id="60893"/>
    <lineage>
        <taxon>Bacteria</taxon>
        <taxon>Pseudomonadati</taxon>
        <taxon>Thermodesulfobacteriota</taxon>
        <taxon>Desulfobaccia</taxon>
        <taxon>Desulfobaccales</taxon>
        <taxon>Desulfobaccaceae</taxon>
        <taxon>Desulfobacca</taxon>
    </lineage>
</organism>
<dbReference type="GO" id="GO:0006508">
    <property type="term" value="P:proteolysis"/>
    <property type="evidence" value="ECO:0007669"/>
    <property type="project" value="UniProtKB-KW"/>
</dbReference>
<evidence type="ECO:0000256" key="3">
    <source>
        <dbReference type="ARBA" id="ARBA00022801"/>
    </source>
</evidence>
<dbReference type="CDD" id="cd07023">
    <property type="entry name" value="S49_Sppa_N_C"/>
    <property type="match status" value="1"/>
</dbReference>
<dbReference type="Gene3D" id="6.20.330.10">
    <property type="match status" value="1"/>
</dbReference>
<feature type="domain" description="Peptidase S49" evidence="5">
    <location>
        <begin position="120"/>
        <end position="270"/>
    </location>
</feature>
<comment type="caution">
    <text evidence="6">The sequence shown here is derived from an EMBL/GenBank/DDBJ whole genome shotgun (WGS) entry which is preliminary data.</text>
</comment>
<dbReference type="NCBIfam" id="TIGR00706">
    <property type="entry name" value="SppA_dom"/>
    <property type="match status" value="1"/>
</dbReference>
<dbReference type="Gene3D" id="3.90.226.10">
    <property type="entry name" value="2-enoyl-CoA Hydratase, Chain A, domain 1"/>
    <property type="match status" value="1"/>
</dbReference>
<dbReference type="PANTHER" id="PTHR42987:SF4">
    <property type="entry name" value="PROTEASE SOHB-RELATED"/>
    <property type="match status" value="1"/>
</dbReference>
<dbReference type="InterPro" id="IPR002142">
    <property type="entry name" value="Peptidase_S49"/>
</dbReference>
<dbReference type="GO" id="GO:0004252">
    <property type="term" value="F:serine-type endopeptidase activity"/>
    <property type="evidence" value="ECO:0007669"/>
    <property type="project" value="InterPro"/>
</dbReference>
<evidence type="ECO:0000256" key="4">
    <source>
        <dbReference type="ARBA" id="ARBA00022825"/>
    </source>
</evidence>
<keyword evidence="4" id="KW-0720">Serine protease</keyword>
<proteinExistence type="inferred from homology"/>
<evidence type="ECO:0000313" key="6">
    <source>
        <dbReference type="EMBL" id="HGB14816.1"/>
    </source>
</evidence>
<reference evidence="6" key="1">
    <citation type="journal article" date="2020" name="mSystems">
        <title>Genome- and Community-Level Interaction Insights into Carbon Utilization and Element Cycling Functions of Hydrothermarchaeota in Hydrothermal Sediment.</title>
        <authorList>
            <person name="Zhou Z."/>
            <person name="Liu Y."/>
            <person name="Xu W."/>
            <person name="Pan J."/>
            <person name="Luo Z.H."/>
            <person name="Li M."/>
        </authorList>
    </citation>
    <scope>NUCLEOTIDE SEQUENCE [LARGE SCALE GENOMIC DNA]</scope>
    <source>
        <strain evidence="6">SpSt-776</strain>
    </source>
</reference>
<dbReference type="InterPro" id="IPR004635">
    <property type="entry name" value="Pept_S49_SppA"/>
</dbReference>
<keyword evidence="2" id="KW-0645">Protease</keyword>
<dbReference type="InterPro" id="IPR047272">
    <property type="entry name" value="S49_SppA_C"/>
</dbReference>
<dbReference type="InterPro" id="IPR001907">
    <property type="entry name" value="ClpP"/>
</dbReference>
<comment type="similarity">
    <text evidence="1">Belongs to the peptidase S49 family.</text>
</comment>
<dbReference type="GO" id="GO:0004176">
    <property type="term" value="F:ATP-dependent peptidase activity"/>
    <property type="evidence" value="ECO:0007669"/>
    <property type="project" value="InterPro"/>
</dbReference>
<gene>
    <name evidence="6" type="primary">sppA</name>
    <name evidence="6" type="ORF">ENV62_06230</name>
</gene>
<protein>
    <submittedName>
        <fullName evidence="6">Signal peptide peptidase SppA</fullName>
    </submittedName>
</protein>
<dbReference type="Pfam" id="PF01343">
    <property type="entry name" value="Peptidase_S49"/>
    <property type="match status" value="1"/>
</dbReference>
<dbReference type="PANTHER" id="PTHR42987">
    <property type="entry name" value="PEPTIDASE S49"/>
    <property type="match status" value="1"/>
</dbReference>
<keyword evidence="3" id="KW-0378">Hydrolase</keyword>
<evidence type="ECO:0000256" key="2">
    <source>
        <dbReference type="ARBA" id="ARBA00022670"/>
    </source>
</evidence>